<dbReference type="PANTHER" id="PTHR38585">
    <property type="entry name" value="TRANSMEMBRANE PROTEIN"/>
    <property type="match status" value="1"/>
</dbReference>
<dbReference type="RefSeq" id="XP_011400687.1">
    <property type="nucleotide sequence ID" value="XM_011402385.1"/>
</dbReference>
<evidence type="ECO:0000256" key="1">
    <source>
        <dbReference type="SAM" id="MobiDB-lite"/>
    </source>
</evidence>
<organism evidence="2 4">
    <name type="scientific">Auxenochlorella protothecoides</name>
    <name type="common">Green microalga</name>
    <name type="synonym">Chlorella protothecoides</name>
    <dbReference type="NCBI Taxonomy" id="3075"/>
    <lineage>
        <taxon>Eukaryota</taxon>
        <taxon>Viridiplantae</taxon>
        <taxon>Chlorophyta</taxon>
        <taxon>core chlorophytes</taxon>
        <taxon>Trebouxiophyceae</taxon>
        <taxon>Chlorellales</taxon>
        <taxon>Chlorellaceae</taxon>
        <taxon>Auxenochlorella</taxon>
    </lineage>
</organism>
<dbReference type="Proteomes" id="UP000279271">
    <property type="component" value="Unassembled WGS sequence"/>
</dbReference>
<dbReference type="GeneID" id="23617055"/>
<evidence type="ECO:0000313" key="5">
    <source>
        <dbReference type="Proteomes" id="UP000279271"/>
    </source>
</evidence>
<proteinExistence type="predicted"/>
<sequence>MDSGRHFQHRHATHLTPLERRINAVGEALRPLVPYAIQTAVTMGAYSAGLAAAQTLGMAARVSCATPVLGPVGGLLGVGLASALAGQASLLCRESLHGGGRGGTPGPAAARPARRGWSAETLLVDAALGIALFKLMGGRFRSVMPSDLSRVGAIALESMPTRGIEYASRGKRRELFRFFKRHAVGGDGCHHCGTRRGDVIGDHMPPNKLVLDRVEAMPAALRTLRRLPFVKEASEALGVHLGPTPQRYYPQCQPCALKQASAVKHGKTRLVFHQILHSGGRSSAWHWAGVVTGLRHHSSEAGTRGQRRAGSWKGGPW</sequence>
<evidence type="ECO:0000313" key="3">
    <source>
        <dbReference type="EMBL" id="RMZ54283.1"/>
    </source>
</evidence>
<dbReference type="OrthoDB" id="70850at2759"/>
<dbReference type="STRING" id="3075.A0A087SPP6"/>
<reference evidence="3" key="4">
    <citation type="submission" date="2018-11" db="EMBL/GenBank/DDBJ databases">
        <title>Characterization of plant carbon substrate utilization by Auxenochlorella protothecoides.</title>
        <authorList>
            <person name="Vogler B.W."/>
            <person name="Starkenburg S.R."/>
            <person name="Sudasinghe N."/>
            <person name="Schambach J.Y."/>
            <person name="Rollin J.A."/>
            <person name="Pattathil S."/>
            <person name="Barry A.N."/>
        </authorList>
    </citation>
    <scope>NUCLEOTIDE SEQUENCE [LARGE SCALE GENOMIC DNA]</scope>
    <source>
        <strain evidence="3">UTEX 25</strain>
    </source>
</reference>
<dbReference type="eggNOG" id="ENOG502S73D">
    <property type="taxonomic scope" value="Eukaryota"/>
</dbReference>
<reference evidence="5" key="2">
    <citation type="journal article" date="2018" name="Algal Res.">
        <title>Characterization of plant carbon substrate utilization by Auxenochlorella protothecoides.</title>
        <authorList>
            <person name="Vogler B.W."/>
            <person name="Starkenburg S.R."/>
            <person name="Sudasinghe N."/>
            <person name="Schambach J.Y."/>
            <person name="Rollin J.A."/>
            <person name="Pattathil S."/>
            <person name="Barry A.N."/>
        </authorList>
    </citation>
    <scope>NUCLEOTIDE SEQUENCE [LARGE SCALE GENOMIC DNA]</scope>
    <source>
        <strain evidence="5">UTEX 25</strain>
    </source>
</reference>
<reference evidence="3" key="3">
    <citation type="submission" date="2018-10" db="EMBL/GenBank/DDBJ databases">
        <authorList>
            <person name="Hovde B."/>
            <person name="Zhang X."/>
        </authorList>
    </citation>
    <scope>NUCLEOTIDE SEQUENCE [LARGE SCALE GENOMIC DNA]</scope>
    <source>
        <strain evidence="3">UTEX 25</strain>
    </source>
</reference>
<dbReference type="Proteomes" id="UP000028924">
    <property type="component" value="Unassembled WGS sequence"/>
</dbReference>
<accession>A0A087SPP6</accession>
<dbReference type="AlphaFoldDB" id="A0A087SPP6"/>
<dbReference type="EMBL" id="KL662154">
    <property type="protein sequence ID" value="KFM27700.1"/>
    <property type="molecule type" value="Genomic_DNA"/>
</dbReference>
<name>A0A087SPP6_AUXPR</name>
<feature type="region of interest" description="Disordered" evidence="1">
    <location>
        <begin position="297"/>
        <end position="317"/>
    </location>
</feature>
<dbReference type="KEGG" id="apro:F751_5664"/>
<protein>
    <submittedName>
        <fullName evidence="2">Uncharacterized protein</fullName>
    </submittedName>
</protein>
<keyword evidence="4" id="KW-1185">Reference proteome</keyword>
<dbReference type="EMBL" id="QOKY01000180">
    <property type="protein sequence ID" value="RMZ54283.1"/>
    <property type="molecule type" value="Genomic_DNA"/>
</dbReference>
<dbReference type="PANTHER" id="PTHR38585:SF1">
    <property type="entry name" value="TRANSMEMBRANE PROTEIN"/>
    <property type="match status" value="1"/>
</dbReference>
<gene>
    <name evidence="3" type="ORF">APUTEX25_001441</name>
    <name evidence="2" type="ORF">F751_5664</name>
</gene>
<evidence type="ECO:0000313" key="2">
    <source>
        <dbReference type="EMBL" id="KFM27700.1"/>
    </source>
</evidence>
<reference evidence="2 4" key="1">
    <citation type="journal article" date="2014" name="BMC Genomics">
        <title>Oil accumulation mechanisms of the oleaginous microalga Chlorella protothecoides revealed through its genome, transcriptomes, and proteomes.</title>
        <authorList>
            <person name="Gao C."/>
            <person name="Wang Y."/>
            <person name="Shen Y."/>
            <person name="Yan D."/>
            <person name="He X."/>
            <person name="Dai J."/>
            <person name="Wu Q."/>
        </authorList>
    </citation>
    <scope>NUCLEOTIDE SEQUENCE [LARGE SCALE GENOMIC DNA]</scope>
    <source>
        <strain evidence="2 4">0710</strain>
    </source>
</reference>
<evidence type="ECO:0000313" key="4">
    <source>
        <dbReference type="Proteomes" id="UP000028924"/>
    </source>
</evidence>